<dbReference type="RefSeq" id="XP_062876488.1">
    <property type="nucleotide sequence ID" value="XM_063020418.1"/>
</dbReference>
<keyword evidence="5 9" id="KW-0819">tRNA processing</keyword>
<dbReference type="EC" id="2.1.1.216" evidence="7 9"/>
<evidence type="ECO:0000313" key="13">
    <source>
        <dbReference type="Proteomes" id="UP001338582"/>
    </source>
</evidence>
<dbReference type="KEGG" id="asau:88172426"/>
<keyword evidence="4 9" id="KW-0949">S-adenosyl-L-methionine</keyword>
<evidence type="ECO:0000256" key="7">
    <source>
        <dbReference type="ARBA" id="ARBA00039099"/>
    </source>
</evidence>
<keyword evidence="13" id="KW-1185">Reference proteome</keyword>
<evidence type="ECO:0000256" key="1">
    <source>
        <dbReference type="ARBA" id="ARBA00022555"/>
    </source>
</evidence>
<proteinExistence type="inferred from homology"/>
<dbReference type="NCBIfam" id="TIGR00308">
    <property type="entry name" value="TRM1"/>
    <property type="match status" value="1"/>
</dbReference>
<dbReference type="InterPro" id="IPR042296">
    <property type="entry name" value="tRNA_met_Trm1_C"/>
</dbReference>
<dbReference type="GO" id="GO:0002940">
    <property type="term" value="P:tRNA N2-guanine methylation"/>
    <property type="evidence" value="ECO:0007669"/>
    <property type="project" value="TreeGrafter"/>
</dbReference>
<dbReference type="Gene3D" id="3.40.50.150">
    <property type="entry name" value="Vaccinia Virus protein VP39"/>
    <property type="match status" value="1"/>
</dbReference>
<feature type="region of interest" description="Disordered" evidence="11">
    <location>
        <begin position="68"/>
        <end position="114"/>
    </location>
</feature>
<gene>
    <name evidence="12" type="ORF">PUMCH_001361</name>
</gene>
<evidence type="ECO:0000256" key="8">
    <source>
        <dbReference type="ARBA" id="ARBA00051897"/>
    </source>
</evidence>
<protein>
    <recommendedName>
        <fullName evidence="7 9">tRNA (guanine(26)-N(2))-dimethyltransferase</fullName>
        <ecNumber evidence="7 9">2.1.1.216</ecNumber>
    </recommendedName>
</protein>
<comment type="similarity">
    <text evidence="9">Belongs to the class I-like SAM-binding methyltransferase superfamily. Trm1 family.</text>
</comment>
<dbReference type="Gene3D" id="3.30.56.70">
    <property type="entry name" value="N2,N2-dimethylguanosine tRNA methyltransferase, C-terminal domain"/>
    <property type="match status" value="1"/>
</dbReference>
<dbReference type="InterPro" id="IPR002905">
    <property type="entry name" value="Trm1"/>
</dbReference>
<evidence type="ECO:0000256" key="9">
    <source>
        <dbReference type="PROSITE-ProRule" id="PRU00958"/>
    </source>
</evidence>
<evidence type="ECO:0000256" key="5">
    <source>
        <dbReference type="ARBA" id="ARBA00022694"/>
    </source>
</evidence>
<dbReference type="Pfam" id="PF02005">
    <property type="entry name" value="TRM"/>
    <property type="match status" value="1"/>
</dbReference>
<evidence type="ECO:0000256" key="11">
    <source>
        <dbReference type="SAM" id="MobiDB-lite"/>
    </source>
</evidence>
<feature type="compositionally biased region" description="Low complexity" evidence="11">
    <location>
        <begin position="105"/>
        <end position="114"/>
    </location>
</feature>
<dbReference type="GeneID" id="88172426"/>
<feature type="coiled-coil region" evidence="10">
    <location>
        <begin position="491"/>
        <end position="518"/>
    </location>
</feature>
<keyword evidence="1 9" id="KW-0820">tRNA-binding</keyword>
<feature type="compositionally biased region" description="Basic and acidic residues" evidence="11">
    <location>
        <begin position="80"/>
        <end position="103"/>
    </location>
</feature>
<keyword evidence="6 9" id="KW-0694">RNA-binding</keyword>
<keyword evidence="3 9" id="KW-0808">Transferase</keyword>
<organism evidence="12 13">
    <name type="scientific">Australozyma saopauloensis</name>
    <dbReference type="NCBI Taxonomy" id="291208"/>
    <lineage>
        <taxon>Eukaryota</taxon>
        <taxon>Fungi</taxon>
        <taxon>Dikarya</taxon>
        <taxon>Ascomycota</taxon>
        <taxon>Saccharomycotina</taxon>
        <taxon>Pichiomycetes</taxon>
        <taxon>Metschnikowiaceae</taxon>
        <taxon>Australozyma</taxon>
    </lineage>
</organism>
<dbReference type="Proteomes" id="UP001338582">
    <property type="component" value="Chromosome 2"/>
</dbReference>
<evidence type="ECO:0000256" key="3">
    <source>
        <dbReference type="ARBA" id="ARBA00022679"/>
    </source>
</evidence>
<evidence type="ECO:0000256" key="10">
    <source>
        <dbReference type="SAM" id="Coils"/>
    </source>
</evidence>
<comment type="catalytic activity">
    <reaction evidence="8 9">
        <text>guanosine(26) in tRNA + 2 S-adenosyl-L-methionine = N(2)-dimethylguanosine(26) in tRNA + 2 S-adenosyl-L-homocysteine + 2 H(+)</text>
        <dbReference type="Rhea" id="RHEA:43140"/>
        <dbReference type="Rhea" id="RHEA-COMP:10359"/>
        <dbReference type="Rhea" id="RHEA-COMP:10360"/>
        <dbReference type="ChEBI" id="CHEBI:15378"/>
        <dbReference type="ChEBI" id="CHEBI:57856"/>
        <dbReference type="ChEBI" id="CHEBI:59789"/>
        <dbReference type="ChEBI" id="CHEBI:74269"/>
        <dbReference type="ChEBI" id="CHEBI:74513"/>
        <dbReference type="EC" id="2.1.1.216"/>
    </reaction>
</comment>
<name>A0AAX4H8T5_9ASCO</name>
<dbReference type="PANTHER" id="PTHR10631:SF3">
    <property type="entry name" value="TRNA (GUANINE(26)-N(2))-DIMETHYLTRANSFERASE"/>
    <property type="match status" value="1"/>
</dbReference>
<accession>A0AAX4H8T5</accession>
<dbReference type="EMBL" id="CP138895">
    <property type="protein sequence ID" value="WPK24105.1"/>
    <property type="molecule type" value="Genomic_DNA"/>
</dbReference>
<dbReference type="PANTHER" id="PTHR10631">
    <property type="entry name" value="N 2 ,N 2 -DIMETHYLGUANOSINE TRNA METHYLTRANSFERASE"/>
    <property type="match status" value="1"/>
</dbReference>
<dbReference type="FunFam" id="3.30.56.70:FF:000001">
    <property type="entry name" value="tRNA (guanine(26)-N(2))-dimethyltransferase"/>
    <property type="match status" value="1"/>
</dbReference>
<evidence type="ECO:0000256" key="4">
    <source>
        <dbReference type="ARBA" id="ARBA00022691"/>
    </source>
</evidence>
<keyword evidence="2 9" id="KW-0489">Methyltransferase</keyword>
<keyword evidence="10" id="KW-0175">Coiled coil</keyword>
<dbReference type="InterPro" id="IPR029063">
    <property type="entry name" value="SAM-dependent_MTases_sf"/>
</dbReference>
<dbReference type="SUPFAM" id="SSF53335">
    <property type="entry name" value="S-adenosyl-L-methionine-dependent methyltransferases"/>
    <property type="match status" value="1"/>
</dbReference>
<sequence length="576" mass="64099">MIRRLFCRNYRMSININDFNIVKEGKAVILAPKQDKVFYNHIQQFNRDLSVMATKAWLKQYQTSKEGSRELRGKRRKIEKSKADIPDKDTETIEDSSATKESESSELNSTTESNIEAENPPFVRILEALLATGLRAIRYGHEVPQVSRVVANDLLADAVASITRSAEYNGLQNKVVGHQGDAIKYMGSLADSEKFHVVDLDPYGTAAPFLDSAVQLVKDNGLLMVTCTDAGVLAGNGYPEKCFALYGGNNFGNTSMGLELNHEAGIRLMLGTIAAAAARYKKAIEPVLSLSIDYYFRVFVRVTTSPMKVKSLAANTMLTYHCVGCGHQIDQRLGRETGKHHQTPRIAQIPGENCNFCDRVFHLAGPMWGGAIHCPEFIDEVLAINKDADSAVYGTRERIKGMLTLAKHELPLSPFYFNLNQLCSLLKAPPLPIDDFAKAIGNLGFRVSLTHAKKNCLKTDAPWEKVLQVGIEWLKVSNEKLLETTKGKLEGETDEAKKQKLQEKVDKLSADLGNSTNLTSGMVGHRLLQTVPRNDVVDFHTSNEVSESISKLRKVKMVRYQENPTKNWGPKSRPKE</sequence>
<dbReference type="GO" id="GO:0005634">
    <property type="term" value="C:nucleus"/>
    <property type="evidence" value="ECO:0007669"/>
    <property type="project" value="TreeGrafter"/>
</dbReference>
<dbReference type="AlphaFoldDB" id="A0AAX4H8T5"/>
<evidence type="ECO:0000256" key="2">
    <source>
        <dbReference type="ARBA" id="ARBA00022603"/>
    </source>
</evidence>
<dbReference type="GO" id="GO:0000049">
    <property type="term" value="F:tRNA binding"/>
    <property type="evidence" value="ECO:0007669"/>
    <property type="project" value="UniProtKB-UniRule"/>
</dbReference>
<dbReference type="PROSITE" id="PS51626">
    <property type="entry name" value="SAM_MT_TRM1"/>
    <property type="match status" value="1"/>
</dbReference>
<reference evidence="12 13" key="1">
    <citation type="submission" date="2023-10" db="EMBL/GenBank/DDBJ databases">
        <title>Draft Genome Sequence of Candida saopaulonensis from a very Premature Infant with Sepsis.</title>
        <authorList>
            <person name="Ning Y."/>
            <person name="Dai R."/>
            <person name="Xiao M."/>
            <person name="Xu Y."/>
            <person name="Yan Q."/>
            <person name="Zhang L."/>
        </authorList>
    </citation>
    <scope>NUCLEOTIDE SEQUENCE [LARGE SCALE GENOMIC DNA]</scope>
    <source>
        <strain evidence="12 13">19XY460</strain>
    </source>
</reference>
<evidence type="ECO:0000313" key="12">
    <source>
        <dbReference type="EMBL" id="WPK24105.1"/>
    </source>
</evidence>
<dbReference type="GO" id="GO:0160104">
    <property type="term" value="F:tRNA (guanine(26)-N2)-dimethyltransferase activity"/>
    <property type="evidence" value="ECO:0007669"/>
    <property type="project" value="UniProtKB-UniRule"/>
</dbReference>
<evidence type="ECO:0000256" key="6">
    <source>
        <dbReference type="ARBA" id="ARBA00022884"/>
    </source>
</evidence>